<sequence length="289" mass="34850">MITIQFTDSYECHSIYHTAQYYLKTLNKDGQKVMLRWDSQDCLVIDYNKDMSFYLTYIQPLLVQVFTQYIIAKYEKNYLFYLLRNHYYYKDDEEIKEIISIAKAIMDGEKQDIPKIKKLADRKKLLEETIKNFLVQPFSFCFDSFVKFRLKYYRELLESYVELAIDEYKLEHDYQNFIQSLRCFLTHRVPLVETVHVMYEDQPVFYNETLVELTSDSLHSIVEEHSAALHSVEVDSILLQPLLALAPKHIYFYTSHEDLSIIHTMQNIFQERLHLASPFDFYKRRLDFY</sequence>
<protein>
    <recommendedName>
        <fullName evidence="3">Sporulation protein YtxC</fullName>
    </recommendedName>
</protein>
<name>A0A366Y5N0_9BACI</name>
<dbReference type="InterPro" id="IPR014199">
    <property type="entry name" value="Spore_YtxC"/>
</dbReference>
<evidence type="ECO:0000313" key="2">
    <source>
        <dbReference type="Proteomes" id="UP000253314"/>
    </source>
</evidence>
<proteinExistence type="predicted"/>
<evidence type="ECO:0008006" key="3">
    <source>
        <dbReference type="Google" id="ProtNLM"/>
    </source>
</evidence>
<organism evidence="1 2">
    <name type="scientific">Bacillus taeanensis</name>
    <dbReference type="NCBI Taxonomy" id="273032"/>
    <lineage>
        <taxon>Bacteria</taxon>
        <taxon>Bacillati</taxon>
        <taxon>Bacillota</taxon>
        <taxon>Bacilli</taxon>
        <taxon>Bacillales</taxon>
        <taxon>Bacillaceae</taxon>
        <taxon>Bacillus</taxon>
    </lineage>
</organism>
<accession>A0A366Y5N0</accession>
<dbReference type="Proteomes" id="UP000253314">
    <property type="component" value="Unassembled WGS sequence"/>
</dbReference>
<dbReference type="Pfam" id="PF08812">
    <property type="entry name" value="YtxC"/>
    <property type="match status" value="1"/>
</dbReference>
<dbReference type="AlphaFoldDB" id="A0A366Y5N0"/>
<gene>
    <name evidence="1" type="ORF">DS031_01820</name>
</gene>
<reference evidence="1 2" key="1">
    <citation type="submission" date="2018-07" db="EMBL/GenBank/DDBJ databases">
        <title>Lottiidibacillus patelloidae gen. nov., sp. nov., isolated from the intestinal tract of a marine limpet and the reclassification of B. taeanensis BH030017T, B. algicola KMM 3737T and B. hwajinpoensis SW-72T as genus Lottiidibacillus.</title>
        <authorList>
            <person name="Liu R."/>
            <person name="Huang Z."/>
        </authorList>
    </citation>
    <scope>NUCLEOTIDE SEQUENCE [LARGE SCALE GENOMIC DNA]</scope>
    <source>
        <strain evidence="1 2">BH030017</strain>
    </source>
</reference>
<dbReference type="OrthoDB" id="2986513at2"/>
<keyword evidence="2" id="KW-1185">Reference proteome</keyword>
<evidence type="ECO:0000313" key="1">
    <source>
        <dbReference type="EMBL" id="RBW71511.1"/>
    </source>
</evidence>
<dbReference type="RefSeq" id="WP_113804213.1">
    <property type="nucleotide sequence ID" value="NZ_QOCW01000001.1"/>
</dbReference>
<dbReference type="EMBL" id="QOCW01000001">
    <property type="protein sequence ID" value="RBW71511.1"/>
    <property type="molecule type" value="Genomic_DNA"/>
</dbReference>
<comment type="caution">
    <text evidence="1">The sequence shown here is derived from an EMBL/GenBank/DDBJ whole genome shotgun (WGS) entry which is preliminary data.</text>
</comment>